<keyword evidence="1" id="KW-0812">Transmembrane</keyword>
<dbReference type="AlphaFoldDB" id="A0A6A7C1X2"/>
<gene>
    <name evidence="2" type="ORF">K470DRAFT_256954</name>
</gene>
<keyword evidence="1" id="KW-0472">Membrane</keyword>
<keyword evidence="1" id="KW-1133">Transmembrane helix</keyword>
<proteinExistence type="predicted"/>
<sequence length="54" mass="6127">MADAQRVQNANQSDIPMVLIRATSSWLTFTCIGVSVAQWLMEHRSLLLPVGFHW</sequence>
<reference evidence="2" key="1">
    <citation type="journal article" date="2020" name="Stud. Mycol.">
        <title>101 Dothideomycetes genomes: a test case for predicting lifestyles and emergence of pathogens.</title>
        <authorList>
            <person name="Haridas S."/>
            <person name="Albert R."/>
            <person name="Binder M."/>
            <person name="Bloem J."/>
            <person name="Labutti K."/>
            <person name="Salamov A."/>
            <person name="Andreopoulos B."/>
            <person name="Baker S."/>
            <person name="Barry K."/>
            <person name="Bills G."/>
            <person name="Bluhm B."/>
            <person name="Cannon C."/>
            <person name="Castanera R."/>
            <person name="Culley D."/>
            <person name="Daum C."/>
            <person name="Ezra D."/>
            <person name="Gonzalez J."/>
            <person name="Henrissat B."/>
            <person name="Kuo A."/>
            <person name="Liang C."/>
            <person name="Lipzen A."/>
            <person name="Lutzoni F."/>
            <person name="Magnuson J."/>
            <person name="Mondo S."/>
            <person name="Nolan M."/>
            <person name="Ohm R."/>
            <person name="Pangilinan J."/>
            <person name="Park H.-J."/>
            <person name="Ramirez L."/>
            <person name="Alfaro M."/>
            <person name="Sun H."/>
            <person name="Tritt A."/>
            <person name="Yoshinaga Y."/>
            <person name="Zwiers L.-H."/>
            <person name="Turgeon B."/>
            <person name="Goodwin S."/>
            <person name="Spatafora J."/>
            <person name="Crous P."/>
            <person name="Grigoriev I."/>
        </authorList>
    </citation>
    <scope>NUCLEOTIDE SEQUENCE</scope>
    <source>
        <strain evidence="2">CBS 480.64</strain>
    </source>
</reference>
<protein>
    <submittedName>
        <fullName evidence="2">Uncharacterized protein</fullName>
    </submittedName>
</protein>
<feature type="transmembrane region" description="Helical" evidence="1">
    <location>
        <begin position="18"/>
        <end position="41"/>
    </location>
</feature>
<name>A0A6A7C1X2_9PEZI</name>
<evidence type="ECO:0000313" key="3">
    <source>
        <dbReference type="Proteomes" id="UP000799421"/>
    </source>
</evidence>
<evidence type="ECO:0000313" key="2">
    <source>
        <dbReference type="EMBL" id="KAF2861282.1"/>
    </source>
</evidence>
<accession>A0A6A7C1X2</accession>
<organism evidence="2 3">
    <name type="scientific">Piedraia hortae CBS 480.64</name>
    <dbReference type="NCBI Taxonomy" id="1314780"/>
    <lineage>
        <taxon>Eukaryota</taxon>
        <taxon>Fungi</taxon>
        <taxon>Dikarya</taxon>
        <taxon>Ascomycota</taxon>
        <taxon>Pezizomycotina</taxon>
        <taxon>Dothideomycetes</taxon>
        <taxon>Dothideomycetidae</taxon>
        <taxon>Capnodiales</taxon>
        <taxon>Piedraiaceae</taxon>
        <taxon>Piedraia</taxon>
    </lineage>
</organism>
<evidence type="ECO:0000256" key="1">
    <source>
        <dbReference type="SAM" id="Phobius"/>
    </source>
</evidence>
<dbReference type="EMBL" id="MU005973">
    <property type="protein sequence ID" value="KAF2861282.1"/>
    <property type="molecule type" value="Genomic_DNA"/>
</dbReference>
<keyword evidence="3" id="KW-1185">Reference proteome</keyword>
<dbReference type="Proteomes" id="UP000799421">
    <property type="component" value="Unassembled WGS sequence"/>
</dbReference>